<comment type="caution">
    <text evidence="2">The sequence shown here is derived from an EMBL/GenBank/DDBJ whole genome shotgun (WGS) entry which is preliminary data.</text>
</comment>
<proteinExistence type="predicted"/>
<protein>
    <recommendedName>
        <fullName evidence="4">Clr5 domain-containing protein</fullName>
    </recommendedName>
</protein>
<evidence type="ECO:0000256" key="1">
    <source>
        <dbReference type="SAM" id="MobiDB-lite"/>
    </source>
</evidence>
<feature type="compositionally biased region" description="Low complexity" evidence="1">
    <location>
        <begin position="298"/>
        <end position="309"/>
    </location>
</feature>
<feature type="region of interest" description="Disordered" evidence="1">
    <location>
        <begin position="298"/>
        <end position="326"/>
    </location>
</feature>
<name>A0ABR3XVS1_9PEZI</name>
<evidence type="ECO:0000313" key="3">
    <source>
        <dbReference type="Proteomes" id="UP001583177"/>
    </source>
</evidence>
<feature type="compositionally biased region" description="Basic residues" evidence="1">
    <location>
        <begin position="310"/>
        <end position="319"/>
    </location>
</feature>
<feature type="region of interest" description="Disordered" evidence="1">
    <location>
        <begin position="64"/>
        <end position="159"/>
    </location>
</feature>
<dbReference type="Gene3D" id="1.25.40.10">
    <property type="entry name" value="Tetratricopeptide repeat domain"/>
    <property type="match status" value="1"/>
</dbReference>
<organism evidence="2 3">
    <name type="scientific">Diaporthe australafricana</name>
    <dbReference type="NCBI Taxonomy" id="127596"/>
    <lineage>
        <taxon>Eukaryota</taxon>
        <taxon>Fungi</taxon>
        <taxon>Dikarya</taxon>
        <taxon>Ascomycota</taxon>
        <taxon>Pezizomycotina</taxon>
        <taxon>Sordariomycetes</taxon>
        <taxon>Sordariomycetidae</taxon>
        <taxon>Diaporthales</taxon>
        <taxon>Diaporthaceae</taxon>
        <taxon>Diaporthe</taxon>
    </lineage>
</organism>
<gene>
    <name evidence="2" type="ORF">Daus18300_001467</name>
</gene>
<sequence length="566" mass="64056">MKEEHSFDASQKLYKDKFKIWEWNKNLPISHANFMVDKAKKRKRQDEKETVFLFGGQRWTEERAQSTVARYSMRTKKARPEDHVPDVKTPKGVSYKTPKPLGGSDYDASTPQHDLEEELAHQDPGVSSHDGRVVTGSPSSQNSSFLQSDSDSSDDSSEIEVLEAPLESLGLRWKGQSRSGLHEMQRSAKARSEQRDWVAAERLFRESWEGFSHLLGSTHEDSIKVACSLAEMLAQNKRMEEADVVIDKSIHDHIHNLGFEHKKTQAHLLYCVELLNGWNREEDAGGLLAAALSRKESSSGIYTPPSSSSPHKRRARRTLRSPTDTSPKELTLAHVFDMLERDPTPADLDSGLQMARVHVAVKDPSVEALLTAFIQQCQKDPARFMVQHLRAISELLTYYEKADLVEQHEDEFVYAKGVFIMIWETFEWNSTNFVCVEILEAGLQLAVPLYKSGYEADAGSMFNSARDKCLQTFGATHETTIWTEISIGLVYQKYAESWVEADDWFQQAYSGALGNSSWGLEDGITMSLAKALDRRHFTYITDEGRPFKSIFGMTGVTIRPGRLHLD</sequence>
<evidence type="ECO:0000313" key="2">
    <source>
        <dbReference type="EMBL" id="KAL1880104.1"/>
    </source>
</evidence>
<dbReference type="EMBL" id="JAWRVE010000008">
    <property type="protein sequence ID" value="KAL1880104.1"/>
    <property type="molecule type" value="Genomic_DNA"/>
</dbReference>
<reference evidence="2 3" key="1">
    <citation type="journal article" date="2024" name="IMA Fungus">
        <title>IMA Genome - F19 : A genome assembly and annotation guide to empower mycologists, including annotated draft genome sequences of Ceratocystis pirilliformis, Diaporthe australafricana, Fusarium ophioides, Paecilomyces lecythidis, and Sporothrix stenoceras.</title>
        <authorList>
            <person name="Aylward J."/>
            <person name="Wilson A.M."/>
            <person name="Visagie C.M."/>
            <person name="Spraker J."/>
            <person name="Barnes I."/>
            <person name="Buitendag C."/>
            <person name="Ceriani C."/>
            <person name="Del Mar Angel L."/>
            <person name="du Plessis D."/>
            <person name="Fuchs T."/>
            <person name="Gasser K."/>
            <person name="Kramer D."/>
            <person name="Li W."/>
            <person name="Munsamy K."/>
            <person name="Piso A."/>
            <person name="Price J.L."/>
            <person name="Sonnekus B."/>
            <person name="Thomas C."/>
            <person name="van der Nest A."/>
            <person name="van Dijk A."/>
            <person name="van Heerden A."/>
            <person name="van Vuuren N."/>
            <person name="Yilmaz N."/>
            <person name="Duong T.A."/>
            <person name="van der Merwe N.A."/>
            <person name="Wingfield M.J."/>
            <person name="Wingfield B.D."/>
        </authorList>
    </citation>
    <scope>NUCLEOTIDE SEQUENCE [LARGE SCALE GENOMIC DNA]</scope>
    <source>
        <strain evidence="2 3">CMW 18300</strain>
    </source>
</reference>
<dbReference type="Proteomes" id="UP001583177">
    <property type="component" value="Unassembled WGS sequence"/>
</dbReference>
<feature type="compositionally biased region" description="Low complexity" evidence="1">
    <location>
        <begin position="137"/>
        <end position="150"/>
    </location>
</feature>
<evidence type="ECO:0008006" key="4">
    <source>
        <dbReference type="Google" id="ProtNLM"/>
    </source>
</evidence>
<keyword evidence="3" id="KW-1185">Reference proteome</keyword>
<accession>A0ABR3XVS1</accession>
<feature type="compositionally biased region" description="Basic and acidic residues" evidence="1">
    <location>
        <begin position="78"/>
        <end position="89"/>
    </location>
</feature>
<dbReference type="InterPro" id="IPR011990">
    <property type="entry name" value="TPR-like_helical_dom_sf"/>
</dbReference>